<dbReference type="AlphaFoldDB" id="A0AAV4JA95"/>
<dbReference type="Proteomes" id="UP000762676">
    <property type="component" value="Unassembled WGS sequence"/>
</dbReference>
<accession>A0AAV4JA95</accession>
<evidence type="ECO:0000256" key="2">
    <source>
        <dbReference type="SAM" id="Coils"/>
    </source>
</evidence>
<feature type="domain" description="Fibrinogen C-terminal" evidence="3">
    <location>
        <begin position="202"/>
        <end position="417"/>
    </location>
</feature>
<dbReference type="InterPro" id="IPR014716">
    <property type="entry name" value="Fibrinogen_a/b/g_C_1"/>
</dbReference>
<sequence length="419" mass="47258">MVLVQHLVLLENRLEDRMRAIEDKIENRMSLNEAKIENQVSKQLVSLQNRLEDRIESAENKIENRFADKLCKLENMLSAAKFGPADKQGHLVQAQAVSETVARHMNESFEIVKRHLEQLQSLNKTDLTSILGSADNNHLIHGNGTNPSDFPTISNLDNFKALLDGFKQLEQNTCNVSTDILSSVHDQVSLTNTLINSTLQPMSDLLMPKRCERGLVSFVVQTPFPYPIIRPNSESGLSVSYLCDETTDGGGWIVIQRRTSGQEEFYRDWATYKRGFGSLAGDFWIGNENLHILTSSGDYELRVELKYNGKSAFAHYDKFSVASERNNYALTLGKYAGTAGDALSEHQGMAFSTFDKDNDKSSTSCARAHLGGWWYRSCHQSNLNGKWGEKNYRGPRWSTFSGRDPTTFTEMKIRILPIS</sequence>
<name>A0AAV4JA95_9GAST</name>
<dbReference type="GO" id="GO:0005178">
    <property type="term" value="F:integrin binding"/>
    <property type="evidence" value="ECO:0007669"/>
    <property type="project" value="TreeGrafter"/>
</dbReference>
<feature type="coiled-coil region" evidence="2">
    <location>
        <begin position="41"/>
        <end position="68"/>
    </location>
</feature>
<dbReference type="Gene3D" id="3.90.215.10">
    <property type="entry name" value="Gamma Fibrinogen, chain A, domain 1"/>
    <property type="match status" value="1"/>
</dbReference>
<protein>
    <submittedName>
        <fullName evidence="4">Tenascin-R</fullName>
    </submittedName>
</protein>
<evidence type="ECO:0000256" key="1">
    <source>
        <dbReference type="ARBA" id="ARBA00023157"/>
    </source>
</evidence>
<comment type="caution">
    <text evidence="4">The sequence shown here is derived from an EMBL/GenBank/DDBJ whole genome shotgun (WGS) entry which is preliminary data.</text>
</comment>
<evidence type="ECO:0000313" key="4">
    <source>
        <dbReference type="EMBL" id="GFS19225.1"/>
    </source>
</evidence>
<dbReference type="SMART" id="SM00186">
    <property type="entry name" value="FBG"/>
    <property type="match status" value="1"/>
</dbReference>
<keyword evidence="2" id="KW-0175">Coiled coil</keyword>
<reference evidence="4 5" key="1">
    <citation type="journal article" date="2021" name="Elife">
        <title>Chloroplast acquisition without the gene transfer in kleptoplastic sea slugs, Plakobranchus ocellatus.</title>
        <authorList>
            <person name="Maeda T."/>
            <person name="Takahashi S."/>
            <person name="Yoshida T."/>
            <person name="Shimamura S."/>
            <person name="Takaki Y."/>
            <person name="Nagai Y."/>
            <person name="Toyoda A."/>
            <person name="Suzuki Y."/>
            <person name="Arimoto A."/>
            <person name="Ishii H."/>
            <person name="Satoh N."/>
            <person name="Nishiyama T."/>
            <person name="Hasebe M."/>
            <person name="Maruyama T."/>
            <person name="Minagawa J."/>
            <person name="Obokata J."/>
            <person name="Shigenobu S."/>
        </authorList>
    </citation>
    <scope>NUCLEOTIDE SEQUENCE [LARGE SCALE GENOMIC DNA]</scope>
</reference>
<keyword evidence="1" id="KW-1015">Disulfide bond</keyword>
<dbReference type="PROSITE" id="PS00514">
    <property type="entry name" value="FIBRINOGEN_C_1"/>
    <property type="match status" value="1"/>
</dbReference>
<dbReference type="EMBL" id="BMAT01013744">
    <property type="protein sequence ID" value="GFS19225.1"/>
    <property type="molecule type" value="Genomic_DNA"/>
</dbReference>
<evidence type="ECO:0000259" key="3">
    <source>
        <dbReference type="PROSITE" id="PS51406"/>
    </source>
</evidence>
<dbReference type="InterPro" id="IPR020837">
    <property type="entry name" value="Fibrinogen_CS"/>
</dbReference>
<dbReference type="SUPFAM" id="SSF56496">
    <property type="entry name" value="Fibrinogen C-terminal domain-like"/>
    <property type="match status" value="1"/>
</dbReference>
<proteinExistence type="predicted"/>
<keyword evidence="5" id="KW-1185">Reference proteome</keyword>
<evidence type="ECO:0000313" key="5">
    <source>
        <dbReference type="Proteomes" id="UP000762676"/>
    </source>
</evidence>
<dbReference type="InterPro" id="IPR050373">
    <property type="entry name" value="Fibrinogen_C-term_domain"/>
</dbReference>
<dbReference type="FunFam" id="3.90.215.10:FF:000001">
    <property type="entry name" value="Tenascin isoform 1"/>
    <property type="match status" value="1"/>
</dbReference>
<dbReference type="GO" id="GO:0005615">
    <property type="term" value="C:extracellular space"/>
    <property type="evidence" value="ECO:0007669"/>
    <property type="project" value="TreeGrafter"/>
</dbReference>
<dbReference type="CDD" id="cd00087">
    <property type="entry name" value="FReD"/>
    <property type="match status" value="1"/>
</dbReference>
<dbReference type="PROSITE" id="PS51406">
    <property type="entry name" value="FIBRINOGEN_C_2"/>
    <property type="match status" value="1"/>
</dbReference>
<organism evidence="4 5">
    <name type="scientific">Elysia marginata</name>
    <dbReference type="NCBI Taxonomy" id="1093978"/>
    <lineage>
        <taxon>Eukaryota</taxon>
        <taxon>Metazoa</taxon>
        <taxon>Spiralia</taxon>
        <taxon>Lophotrochozoa</taxon>
        <taxon>Mollusca</taxon>
        <taxon>Gastropoda</taxon>
        <taxon>Heterobranchia</taxon>
        <taxon>Euthyneura</taxon>
        <taxon>Panpulmonata</taxon>
        <taxon>Sacoglossa</taxon>
        <taxon>Placobranchoidea</taxon>
        <taxon>Plakobranchidae</taxon>
        <taxon>Elysia</taxon>
    </lineage>
</organism>
<dbReference type="GO" id="GO:1990138">
    <property type="term" value="P:neuron projection extension"/>
    <property type="evidence" value="ECO:0007669"/>
    <property type="project" value="TreeGrafter"/>
</dbReference>
<dbReference type="PANTHER" id="PTHR19143">
    <property type="entry name" value="FIBRINOGEN/TENASCIN/ANGIOPOEITIN"/>
    <property type="match status" value="1"/>
</dbReference>
<dbReference type="GO" id="GO:0007160">
    <property type="term" value="P:cell-matrix adhesion"/>
    <property type="evidence" value="ECO:0007669"/>
    <property type="project" value="TreeGrafter"/>
</dbReference>
<dbReference type="InterPro" id="IPR002181">
    <property type="entry name" value="Fibrinogen_a/b/g_C_dom"/>
</dbReference>
<gene>
    <name evidence="4" type="ORF">ElyMa_006867700</name>
</gene>
<dbReference type="InterPro" id="IPR036056">
    <property type="entry name" value="Fibrinogen-like_C"/>
</dbReference>
<dbReference type="PANTHER" id="PTHR19143:SF348">
    <property type="entry name" value="TENASCIN-N"/>
    <property type="match status" value="1"/>
</dbReference>
<dbReference type="Pfam" id="PF00147">
    <property type="entry name" value="Fibrinogen_C"/>
    <property type="match status" value="1"/>
</dbReference>